<accession>F7AZ63</accession>
<protein>
    <submittedName>
        <fullName evidence="2">Uncharacterized protein</fullName>
    </submittedName>
</protein>
<evidence type="ECO:0000313" key="2">
    <source>
        <dbReference type="Ensembl" id="ENSCINP00000019229.3"/>
    </source>
</evidence>
<evidence type="ECO:0000256" key="1">
    <source>
        <dbReference type="SAM" id="MobiDB-lite"/>
    </source>
</evidence>
<dbReference type="GeneTree" id="ENSGT00940000153993"/>
<reference evidence="2" key="3">
    <citation type="submission" date="2025-08" db="UniProtKB">
        <authorList>
            <consortium name="Ensembl"/>
        </authorList>
    </citation>
    <scope>IDENTIFICATION</scope>
</reference>
<organism evidence="2 3">
    <name type="scientific">Ciona intestinalis</name>
    <name type="common">Transparent sea squirt</name>
    <name type="synonym">Ascidia intestinalis</name>
    <dbReference type="NCBI Taxonomy" id="7719"/>
    <lineage>
        <taxon>Eukaryota</taxon>
        <taxon>Metazoa</taxon>
        <taxon>Chordata</taxon>
        <taxon>Tunicata</taxon>
        <taxon>Ascidiacea</taxon>
        <taxon>Phlebobranchia</taxon>
        <taxon>Cionidae</taxon>
        <taxon>Ciona</taxon>
    </lineage>
</organism>
<feature type="compositionally biased region" description="Polar residues" evidence="1">
    <location>
        <begin position="51"/>
        <end position="60"/>
    </location>
</feature>
<keyword evidence="3" id="KW-1185">Reference proteome</keyword>
<feature type="compositionally biased region" description="Polar residues" evidence="1">
    <location>
        <begin position="13"/>
        <end position="28"/>
    </location>
</feature>
<reference evidence="3" key="1">
    <citation type="journal article" date="2002" name="Science">
        <title>The draft genome of Ciona intestinalis: insights into chordate and vertebrate origins.</title>
        <authorList>
            <person name="Dehal P."/>
            <person name="Satou Y."/>
            <person name="Campbell R.K."/>
            <person name="Chapman J."/>
            <person name="Degnan B."/>
            <person name="De Tomaso A."/>
            <person name="Davidson B."/>
            <person name="Di Gregorio A."/>
            <person name="Gelpke M."/>
            <person name="Goodstein D.M."/>
            <person name="Harafuji N."/>
            <person name="Hastings K.E."/>
            <person name="Ho I."/>
            <person name="Hotta K."/>
            <person name="Huang W."/>
            <person name="Kawashima T."/>
            <person name="Lemaire P."/>
            <person name="Martinez D."/>
            <person name="Meinertzhagen I.A."/>
            <person name="Necula S."/>
            <person name="Nonaka M."/>
            <person name="Putnam N."/>
            <person name="Rash S."/>
            <person name="Saiga H."/>
            <person name="Satake M."/>
            <person name="Terry A."/>
            <person name="Yamada L."/>
            <person name="Wang H.G."/>
            <person name="Awazu S."/>
            <person name="Azumi K."/>
            <person name="Boore J."/>
            <person name="Branno M."/>
            <person name="Chin-Bow S."/>
            <person name="DeSantis R."/>
            <person name="Doyle S."/>
            <person name="Francino P."/>
            <person name="Keys D.N."/>
            <person name="Haga S."/>
            <person name="Hayashi H."/>
            <person name="Hino K."/>
            <person name="Imai K.S."/>
            <person name="Inaba K."/>
            <person name="Kano S."/>
            <person name="Kobayashi K."/>
            <person name="Kobayashi M."/>
            <person name="Lee B.I."/>
            <person name="Makabe K.W."/>
            <person name="Manohar C."/>
            <person name="Matassi G."/>
            <person name="Medina M."/>
            <person name="Mochizuki Y."/>
            <person name="Mount S."/>
            <person name="Morishita T."/>
            <person name="Miura S."/>
            <person name="Nakayama A."/>
            <person name="Nishizaka S."/>
            <person name="Nomoto H."/>
            <person name="Ohta F."/>
            <person name="Oishi K."/>
            <person name="Rigoutsos I."/>
            <person name="Sano M."/>
            <person name="Sasaki A."/>
            <person name="Sasakura Y."/>
            <person name="Shoguchi E."/>
            <person name="Shin-i T."/>
            <person name="Spagnuolo A."/>
            <person name="Stainier D."/>
            <person name="Suzuki M.M."/>
            <person name="Tassy O."/>
            <person name="Takatori N."/>
            <person name="Tokuoka M."/>
            <person name="Yagi K."/>
            <person name="Yoshizaki F."/>
            <person name="Wada S."/>
            <person name="Zhang C."/>
            <person name="Hyatt P.D."/>
            <person name="Larimer F."/>
            <person name="Detter C."/>
            <person name="Doggett N."/>
            <person name="Glavina T."/>
            <person name="Hawkins T."/>
            <person name="Richardson P."/>
            <person name="Lucas S."/>
            <person name="Kohara Y."/>
            <person name="Levine M."/>
            <person name="Satoh N."/>
            <person name="Rokhsar D.S."/>
        </authorList>
    </citation>
    <scope>NUCLEOTIDE SEQUENCE [LARGE SCALE GENOMIC DNA]</scope>
</reference>
<reference evidence="2" key="2">
    <citation type="journal article" date="2008" name="Genome Biol.">
        <title>Improved genome assembly and evidence-based global gene model set for the chordate Ciona intestinalis: new insight into intron and operon populations.</title>
        <authorList>
            <person name="Satou Y."/>
            <person name="Mineta K."/>
            <person name="Ogasawara M."/>
            <person name="Sasakura Y."/>
            <person name="Shoguchi E."/>
            <person name="Ueno K."/>
            <person name="Yamada L."/>
            <person name="Matsumoto J."/>
            <person name="Wasserscheid J."/>
            <person name="Dewar K."/>
            <person name="Wiley G.B."/>
            <person name="Macmil S.L."/>
            <person name="Roe B.A."/>
            <person name="Zeller R.W."/>
            <person name="Hastings K.E."/>
            <person name="Lemaire P."/>
            <person name="Lindquist E."/>
            <person name="Endo T."/>
            <person name="Hotta K."/>
            <person name="Inaba K."/>
        </authorList>
    </citation>
    <scope>NUCLEOTIDE SEQUENCE [LARGE SCALE GENOMIC DNA]</scope>
    <source>
        <strain evidence="2">wild type</strain>
    </source>
</reference>
<dbReference type="HOGENOM" id="CLU_1437464_0_0_1"/>
<dbReference type="AlphaFoldDB" id="F7AZ63"/>
<reference evidence="2" key="4">
    <citation type="submission" date="2025-09" db="UniProtKB">
        <authorList>
            <consortium name="Ensembl"/>
        </authorList>
    </citation>
    <scope>IDENTIFICATION</scope>
</reference>
<dbReference type="Ensembl" id="ENSCINT00000019229.3">
    <property type="protein sequence ID" value="ENSCINP00000019229.3"/>
    <property type="gene ID" value="ENSCING00000024274.1"/>
</dbReference>
<dbReference type="InParanoid" id="F7AZ63"/>
<feature type="compositionally biased region" description="Basic residues" evidence="1">
    <location>
        <begin position="70"/>
        <end position="80"/>
    </location>
</feature>
<sequence>MLDEKVNRALNAVTPSSSPLPPRNSTISIVIPNDMTDPLGLNAAPTEEVAENSSLNQPSVQKKERERSNSKSRNRKRRKKSLVERTLPDQEDTLQDEGKNEPDSITGVLKLDNKCMKVKKNKPSFLVLDGNCDQNSLSVHVPQTSAVTDPIVSPVIPQKTNRNVVFSPKSRKRKASASIHAKNIAQLNM</sequence>
<proteinExistence type="predicted"/>
<dbReference type="EMBL" id="EAAA01002242">
    <property type="status" value="NOT_ANNOTATED_CDS"/>
    <property type="molecule type" value="Genomic_DNA"/>
</dbReference>
<dbReference type="STRING" id="7719.ENSCINP00000019229"/>
<name>F7AZ63_CIOIN</name>
<feature type="region of interest" description="Disordered" evidence="1">
    <location>
        <begin position="1"/>
        <end position="106"/>
    </location>
</feature>
<evidence type="ECO:0000313" key="3">
    <source>
        <dbReference type="Proteomes" id="UP000008144"/>
    </source>
</evidence>
<dbReference type="Proteomes" id="UP000008144">
    <property type="component" value="Chromosome 6"/>
</dbReference>